<dbReference type="SMART" id="SM00752">
    <property type="entry name" value="HTTM"/>
    <property type="match status" value="1"/>
</dbReference>
<dbReference type="InterPro" id="IPR052964">
    <property type="entry name" value="Sporulation_signal_mat"/>
</dbReference>
<dbReference type="GO" id="GO:0012505">
    <property type="term" value="C:endomembrane system"/>
    <property type="evidence" value="ECO:0007669"/>
    <property type="project" value="UniProtKB-SubCell"/>
</dbReference>
<dbReference type="AlphaFoldDB" id="F4C989"/>
<evidence type="ECO:0000256" key="4">
    <source>
        <dbReference type="ARBA" id="ARBA00023136"/>
    </source>
</evidence>
<dbReference type="STRING" id="743722.Sph21_1856"/>
<gene>
    <name evidence="7" type="ordered locus">Sph21_1856</name>
</gene>
<comment type="subcellular location">
    <subcellularLocation>
        <location evidence="1">Endomembrane system</location>
        <topology evidence="1">Multi-pass membrane protein</topology>
    </subcellularLocation>
</comment>
<evidence type="ECO:0000256" key="3">
    <source>
        <dbReference type="ARBA" id="ARBA00022989"/>
    </source>
</evidence>
<organism evidence="7">
    <name type="scientific">Sphingobacterium sp. (strain 21)</name>
    <dbReference type="NCBI Taxonomy" id="743722"/>
    <lineage>
        <taxon>Bacteria</taxon>
        <taxon>Pseudomonadati</taxon>
        <taxon>Bacteroidota</taxon>
        <taxon>Sphingobacteriia</taxon>
        <taxon>Sphingobacteriales</taxon>
        <taxon>Sphingobacteriaceae</taxon>
        <taxon>Sphingobacterium</taxon>
    </lineage>
</organism>
<protein>
    <submittedName>
        <fullName evidence="7">HTTM domain protein</fullName>
    </submittedName>
</protein>
<dbReference type="OrthoDB" id="1496138at2"/>
<name>F4C989_SPHS2</name>
<feature type="transmembrane region" description="Helical" evidence="5">
    <location>
        <begin position="216"/>
        <end position="238"/>
    </location>
</feature>
<sequence length="297" mass="34092">MIVSSFKKLPLRQLDFLFPLRVGTACLAGLAYYTLGDDFKLFYTFDGLVDYTLLDIKKDTLLPGIQAIEKTIDNKHFYQGLSFTYYSLAGLLAIGFATPLVACILLLLHACIFTAVPLFSYGFDYFCQIGLFYCLLFPTYRSYSVDKYLWKLIPASTPTLYRCQRILQIHLSIVYFFNGLNKAFGSSWWNGQALWKALHLPYFNSAQWDVGFLPHWLLSAGGILVLLLEIAYPLNLLLRRLQEPFIGSIIILHLLISIFLGLSLFSLAMILLNYCAWFHQTRKHINPNYQSPKVCRE</sequence>
<dbReference type="eggNOG" id="COG3011">
    <property type="taxonomic scope" value="Bacteria"/>
</dbReference>
<proteinExistence type="predicted"/>
<feature type="transmembrane region" description="Helical" evidence="5">
    <location>
        <begin position="83"/>
        <end position="108"/>
    </location>
</feature>
<feature type="transmembrane region" description="Helical" evidence="5">
    <location>
        <begin position="250"/>
        <end position="272"/>
    </location>
</feature>
<evidence type="ECO:0000313" key="7">
    <source>
        <dbReference type="EMBL" id="ADZ78416.1"/>
    </source>
</evidence>
<feature type="transmembrane region" description="Helical" evidence="5">
    <location>
        <begin position="16"/>
        <end position="35"/>
    </location>
</feature>
<dbReference type="EMBL" id="CP002584">
    <property type="protein sequence ID" value="ADZ78416.1"/>
    <property type="molecule type" value="Genomic_DNA"/>
</dbReference>
<dbReference type="PANTHER" id="PTHR39535:SF2">
    <property type="entry name" value="HTTM DOMAIN-CONTAINING PROTEIN"/>
    <property type="match status" value="1"/>
</dbReference>
<dbReference type="HOGENOM" id="CLU_045120_0_0_10"/>
<dbReference type="PANTHER" id="PTHR39535">
    <property type="entry name" value="SPORULATION-DELAYING PROTEIN SDPB"/>
    <property type="match status" value="1"/>
</dbReference>
<keyword evidence="4 5" id="KW-0472">Membrane</keyword>
<evidence type="ECO:0000256" key="2">
    <source>
        <dbReference type="ARBA" id="ARBA00022692"/>
    </source>
</evidence>
<evidence type="ECO:0000256" key="5">
    <source>
        <dbReference type="SAM" id="Phobius"/>
    </source>
</evidence>
<feature type="domain" description="HTTM-like" evidence="6">
    <location>
        <begin position="6"/>
        <end position="278"/>
    </location>
</feature>
<feature type="transmembrane region" description="Helical" evidence="5">
    <location>
        <begin position="120"/>
        <end position="140"/>
    </location>
</feature>
<keyword evidence="2 5" id="KW-0812">Transmembrane</keyword>
<accession>F4C989</accession>
<reference evidence="7" key="1">
    <citation type="submission" date="2011-03" db="EMBL/GenBank/DDBJ databases">
        <title>Complete sequence of Sphingobacterium sp. 21.</title>
        <authorList>
            <consortium name="US DOE Joint Genome Institute"/>
            <person name="Lucas S."/>
            <person name="Copeland A."/>
            <person name="Lapidus A."/>
            <person name="Cheng J.-F."/>
            <person name="Goodwin L."/>
            <person name="Pitluck S."/>
            <person name="Davenport K."/>
            <person name="Detter J.C."/>
            <person name="Han C."/>
            <person name="Tapia R."/>
            <person name="Land M."/>
            <person name="Hauser L."/>
            <person name="Kyrpides N."/>
            <person name="Ivanova N."/>
            <person name="Ovchinnikova G."/>
            <person name="Pagani I."/>
            <person name="Siebers A.K."/>
            <person name="Allgaier M."/>
            <person name="Thelen M.P."/>
            <person name="Hugenholtz P."/>
            <person name="Woyke T."/>
        </authorList>
    </citation>
    <scope>NUCLEOTIDE SEQUENCE</scope>
    <source>
        <strain evidence="7">21</strain>
    </source>
</reference>
<dbReference type="KEGG" id="shg:Sph21_1856"/>
<evidence type="ECO:0000259" key="6">
    <source>
        <dbReference type="SMART" id="SM00752"/>
    </source>
</evidence>
<evidence type="ECO:0000256" key="1">
    <source>
        <dbReference type="ARBA" id="ARBA00004127"/>
    </source>
</evidence>
<dbReference type="InterPro" id="IPR011020">
    <property type="entry name" value="HTTM-like"/>
</dbReference>
<keyword evidence="3 5" id="KW-1133">Transmembrane helix</keyword>
<dbReference type="PATRIC" id="fig|743722.3.peg.1982"/>